<keyword evidence="6" id="KW-1015">Disulfide bond</keyword>
<dbReference type="EC" id="3.2.1.15" evidence="2"/>
<organism evidence="12 13">
    <name type="scientific">Apolygus lucorum</name>
    <name type="common">Small green plant bug</name>
    <name type="synonym">Lygocoris lucorum</name>
    <dbReference type="NCBI Taxonomy" id="248454"/>
    <lineage>
        <taxon>Eukaryota</taxon>
        <taxon>Metazoa</taxon>
        <taxon>Ecdysozoa</taxon>
        <taxon>Arthropoda</taxon>
        <taxon>Hexapoda</taxon>
        <taxon>Insecta</taxon>
        <taxon>Pterygota</taxon>
        <taxon>Neoptera</taxon>
        <taxon>Paraneoptera</taxon>
        <taxon>Hemiptera</taxon>
        <taxon>Heteroptera</taxon>
        <taxon>Panheteroptera</taxon>
        <taxon>Cimicomorpha</taxon>
        <taxon>Miridae</taxon>
        <taxon>Mirini</taxon>
        <taxon>Apolygus</taxon>
    </lineage>
</organism>
<evidence type="ECO:0000256" key="3">
    <source>
        <dbReference type="ARBA" id="ARBA00022729"/>
    </source>
</evidence>
<keyword evidence="4" id="KW-0677">Repeat</keyword>
<evidence type="ECO:0000256" key="6">
    <source>
        <dbReference type="ARBA" id="ARBA00023157"/>
    </source>
</evidence>
<evidence type="ECO:0000313" key="12">
    <source>
        <dbReference type="EMBL" id="KAF6200144.1"/>
    </source>
</evidence>
<dbReference type="Pfam" id="PF00295">
    <property type="entry name" value="Glyco_hydro_28"/>
    <property type="match status" value="2"/>
</dbReference>
<keyword evidence="3" id="KW-0732">Signal</keyword>
<dbReference type="OrthoDB" id="187139at2759"/>
<protein>
    <recommendedName>
        <fullName evidence="2">endo-polygalacturonase</fullName>
        <ecNumber evidence="2">3.2.1.15</ecNumber>
    </recommendedName>
</protein>
<evidence type="ECO:0000256" key="8">
    <source>
        <dbReference type="ARBA" id="ARBA00023316"/>
    </source>
</evidence>
<evidence type="ECO:0000256" key="10">
    <source>
        <dbReference type="RuleBase" id="RU361169"/>
    </source>
</evidence>
<dbReference type="GO" id="GO:0004650">
    <property type="term" value="F:polygalacturonase activity"/>
    <property type="evidence" value="ECO:0007669"/>
    <property type="project" value="UniProtKB-EC"/>
</dbReference>
<dbReference type="SUPFAM" id="SSF51126">
    <property type="entry name" value="Pectin lyase-like"/>
    <property type="match status" value="2"/>
</dbReference>
<evidence type="ECO:0000256" key="9">
    <source>
        <dbReference type="ARBA" id="ARBA00034074"/>
    </source>
</evidence>
<keyword evidence="5 10" id="KW-0378">Hydrolase</keyword>
<comment type="catalytic activity">
    <reaction evidence="9">
        <text>(1,4-alpha-D-galacturonosyl)n+m + H2O = (1,4-alpha-D-galacturonosyl)n + (1,4-alpha-D-galacturonosyl)m.</text>
        <dbReference type="EC" id="3.2.1.15"/>
    </reaction>
</comment>
<evidence type="ECO:0000256" key="11">
    <source>
        <dbReference type="SAM" id="MobiDB-lite"/>
    </source>
</evidence>
<dbReference type="InterPro" id="IPR050434">
    <property type="entry name" value="Glycosyl_hydrlase_28"/>
</dbReference>
<dbReference type="Gene3D" id="2.160.20.10">
    <property type="entry name" value="Single-stranded right-handed beta-helix, Pectin lyase-like"/>
    <property type="match status" value="2"/>
</dbReference>
<dbReference type="Proteomes" id="UP000466442">
    <property type="component" value="Unassembled WGS sequence"/>
</dbReference>
<dbReference type="AlphaFoldDB" id="A0A8S9WVA3"/>
<evidence type="ECO:0000256" key="5">
    <source>
        <dbReference type="ARBA" id="ARBA00022801"/>
    </source>
</evidence>
<dbReference type="InterPro" id="IPR006626">
    <property type="entry name" value="PbH1"/>
</dbReference>
<evidence type="ECO:0000313" key="13">
    <source>
        <dbReference type="Proteomes" id="UP000466442"/>
    </source>
</evidence>
<dbReference type="GO" id="GO:0071555">
    <property type="term" value="P:cell wall organization"/>
    <property type="evidence" value="ECO:0007669"/>
    <property type="project" value="UniProtKB-KW"/>
</dbReference>
<evidence type="ECO:0000256" key="2">
    <source>
        <dbReference type="ARBA" id="ARBA00012736"/>
    </source>
</evidence>
<sequence>MQQLDAAKRGNDKRIVIRNLQVPAGVQLNLENLKPGTVVQFAGRVTFGYKEWRGPLVKISGKNVRVEGVNGNFLDAEGARWWDGKGGAGGKVKPDFIELFRLDNSVVTGLNILNAPHKMVLINFCEHLQINYMNLDNAAGKGRAFNTDGFCAGINKDIKISHVTVRNQDDCLCVLATDQILFEEAICIGGNGISIGSMGGGYTVKGLTVRKVQIIDSFNGLRIKTKKNQNALVQDVTWDDVILKDIQQRGIIIHGNYPNWRPTDEPDNKIPIRNLVINNVRGNVQKGGSNVWIWLGNGVASNWRVSNVRVTGGGLNLPCKGIPRGVNMETGAGHQQSLDWLSWHRPQQSRFLTVIRMKTSVGAFAGLFLVVAVTSAVDVNNMQQLEAAKKGNDKRIVIRNLQVPAGVQLNLENLKPGTVVQFAGRVTFGYKEWKGPLIKISGKNIRVEGSNGHSLDGEGARWWDGKGASGGKQKPDFLELYRLDNSVVTGLQIKNTPQKMVLINFCEHLQISNMNLDNAAGKGKAFNTDGFCAGVNKDIKINNVKVHNQDDCLCVLATDQILFENAVCTGGNGVSIGSMGGGYTVKGLTVRKVQIIDSFNGLRIKTKKNQKALVQDVTWDDVILKDIQQRGIIVHGNYPNWRPQDEPDNKIPIKNLVINNVRGTVQKGGSNVWIWLGNGVASNWRVSNVKVTGGGLKLPCKGIPKGVNMEEKVNSKEVSEKATEEKTDFKTDDIKRAAKEGVVSDVLCDKKEEKEVVLGVACEEKKIDEDSKERYDLQVLFGEKNNMEEMEGKWSKDDEDEDIEWKDRKDVNGDPIHLKIGEDKGNLIAGEDDLVEKHM</sequence>
<keyword evidence="8" id="KW-0961">Cell wall biogenesis/degradation</keyword>
<evidence type="ECO:0000256" key="4">
    <source>
        <dbReference type="ARBA" id="ARBA00022737"/>
    </source>
</evidence>
<dbReference type="GO" id="GO:0045490">
    <property type="term" value="P:pectin catabolic process"/>
    <property type="evidence" value="ECO:0007669"/>
    <property type="project" value="TreeGrafter"/>
</dbReference>
<feature type="region of interest" description="Disordered" evidence="11">
    <location>
        <begin position="789"/>
        <end position="808"/>
    </location>
</feature>
<comment type="caution">
    <text evidence="12">The sequence shown here is derived from an EMBL/GenBank/DDBJ whole genome shotgun (WGS) entry which is preliminary data.</text>
</comment>
<accession>A0A8S9WVA3</accession>
<keyword evidence="13" id="KW-1185">Reference proteome</keyword>
<dbReference type="InterPro" id="IPR012334">
    <property type="entry name" value="Pectin_lyas_fold"/>
</dbReference>
<dbReference type="SMART" id="SM00710">
    <property type="entry name" value="PbH1"/>
    <property type="match status" value="8"/>
</dbReference>
<proteinExistence type="inferred from homology"/>
<reference evidence="12" key="1">
    <citation type="journal article" date="2021" name="Mol. Ecol. Resour.">
        <title>Apolygus lucorum genome provides insights into omnivorousness and mesophyll feeding.</title>
        <authorList>
            <person name="Liu Y."/>
            <person name="Liu H."/>
            <person name="Wang H."/>
            <person name="Huang T."/>
            <person name="Liu B."/>
            <person name="Yang B."/>
            <person name="Yin L."/>
            <person name="Li B."/>
            <person name="Zhang Y."/>
            <person name="Zhang S."/>
            <person name="Jiang F."/>
            <person name="Zhang X."/>
            <person name="Ren Y."/>
            <person name="Wang B."/>
            <person name="Wang S."/>
            <person name="Lu Y."/>
            <person name="Wu K."/>
            <person name="Fan W."/>
            <person name="Wang G."/>
        </authorList>
    </citation>
    <scope>NUCLEOTIDE SEQUENCE</scope>
    <source>
        <strain evidence="12">12Hb</strain>
    </source>
</reference>
<evidence type="ECO:0000256" key="7">
    <source>
        <dbReference type="ARBA" id="ARBA00023295"/>
    </source>
</evidence>
<gene>
    <name evidence="12" type="ORF">GE061_006445</name>
</gene>
<keyword evidence="7 10" id="KW-0326">Glycosidase</keyword>
<evidence type="ECO:0000256" key="1">
    <source>
        <dbReference type="ARBA" id="ARBA00008834"/>
    </source>
</evidence>
<name>A0A8S9WVA3_APOLU</name>
<dbReference type="PANTHER" id="PTHR31884">
    <property type="entry name" value="POLYGALACTURONASE"/>
    <property type="match status" value="1"/>
</dbReference>
<dbReference type="PANTHER" id="PTHR31884:SF1">
    <property type="entry name" value="POLYGALACTURONASE"/>
    <property type="match status" value="1"/>
</dbReference>
<dbReference type="GO" id="GO:0005576">
    <property type="term" value="C:extracellular region"/>
    <property type="evidence" value="ECO:0007669"/>
    <property type="project" value="TreeGrafter"/>
</dbReference>
<dbReference type="InterPro" id="IPR000743">
    <property type="entry name" value="Glyco_hydro_28"/>
</dbReference>
<comment type="similarity">
    <text evidence="1 10">Belongs to the glycosyl hydrolase 28 family.</text>
</comment>
<dbReference type="InterPro" id="IPR011050">
    <property type="entry name" value="Pectin_lyase_fold/virulence"/>
</dbReference>
<dbReference type="EMBL" id="WIXP02000014">
    <property type="protein sequence ID" value="KAF6200144.1"/>
    <property type="molecule type" value="Genomic_DNA"/>
</dbReference>